<name>A0A8A4TL50_SULCO</name>
<evidence type="ECO:0000313" key="5">
    <source>
        <dbReference type="EMBL" id="QTD50729.1"/>
    </source>
</evidence>
<sequence length="153" mass="18168">MENNISGYLVQYLEYHRTFKKSVKATLVWHKECINRFITTIQITDVRSVTPADAQDFIYHLNEHGNRTESIRTKARSLKAFFNWLKKRKVIEINPFLDLEFPGKDEPRIKFMMESEVQEFFGNLRRCTLFYSDFEKTRAIAIYSLAYGLGLRL</sequence>
<gene>
    <name evidence="5" type="ORF">J3U87_34520</name>
</gene>
<dbReference type="InterPro" id="IPR044068">
    <property type="entry name" value="CB"/>
</dbReference>
<keyword evidence="6" id="KW-1185">Reference proteome</keyword>
<dbReference type="Proteomes" id="UP000663929">
    <property type="component" value="Chromosome"/>
</dbReference>
<keyword evidence="1" id="KW-0229">DNA integration</keyword>
<accession>A0A8A4TL50</accession>
<dbReference type="RefSeq" id="WP_237380667.1">
    <property type="nucleotide sequence ID" value="NZ_CP071793.1"/>
</dbReference>
<dbReference type="EMBL" id="CP071793">
    <property type="protein sequence ID" value="QTD50729.1"/>
    <property type="molecule type" value="Genomic_DNA"/>
</dbReference>
<dbReference type="InterPro" id="IPR004107">
    <property type="entry name" value="Integrase_SAM-like_N"/>
</dbReference>
<keyword evidence="2 3" id="KW-0238">DNA-binding</keyword>
<evidence type="ECO:0000313" key="6">
    <source>
        <dbReference type="Proteomes" id="UP000663929"/>
    </source>
</evidence>
<dbReference type="GO" id="GO:0015074">
    <property type="term" value="P:DNA integration"/>
    <property type="evidence" value="ECO:0007669"/>
    <property type="project" value="UniProtKB-KW"/>
</dbReference>
<dbReference type="GO" id="GO:0003677">
    <property type="term" value="F:DNA binding"/>
    <property type="evidence" value="ECO:0007669"/>
    <property type="project" value="UniProtKB-UniRule"/>
</dbReference>
<organism evidence="5 6">
    <name type="scientific">Sulfidibacter corallicola</name>
    <dbReference type="NCBI Taxonomy" id="2818388"/>
    <lineage>
        <taxon>Bacteria</taxon>
        <taxon>Pseudomonadati</taxon>
        <taxon>Acidobacteriota</taxon>
        <taxon>Holophagae</taxon>
        <taxon>Acanthopleuribacterales</taxon>
        <taxon>Acanthopleuribacteraceae</taxon>
        <taxon>Sulfidibacter</taxon>
    </lineage>
</organism>
<dbReference type="Gene3D" id="1.10.150.130">
    <property type="match status" value="1"/>
</dbReference>
<protein>
    <submittedName>
        <fullName evidence="5">Phage integrase N-terminal SAM-like domain-containing protein</fullName>
    </submittedName>
</protein>
<reference evidence="5" key="1">
    <citation type="submission" date="2021-03" db="EMBL/GenBank/DDBJ databases">
        <title>Acanthopleuribacteraceae sp. M133.</title>
        <authorList>
            <person name="Wang G."/>
        </authorList>
    </citation>
    <scope>NUCLEOTIDE SEQUENCE</scope>
    <source>
        <strain evidence="5">M133</strain>
    </source>
</reference>
<dbReference type="SUPFAM" id="SSF56349">
    <property type="entry name" value="DNA breaking-rejoining enzymes"/>
    <property type="match status" value="1"/>
</dbReference>
<dbReference type="Pfam" id="PF13495">
    <property type="entry name" value="Phage_int_SAM_4"/>
    <property type="match status" value="1"/>
</dbReference>
<evidence type="ECO:0000256" key="2">
    <source>
        <dbReference type="ARBA" id="ARBA00023125"/>
    </source>
</evidence>
<dbReference type="InterPro" id="IPR010998">
    <property type="entry name" value="Integrase_recombinase_N"/>
</dbReference>
<dbReference type="InterPro" id="IPR011010">
    <property type="entry name" value="DNA_brk_join_enz"/>
</dbReference>
<evidence type="ECO:0000259" key="4">
    <source>
        <dbReference type="PROSITE" id="PS51900"/>
    </source>
</evidence>
<dbReference type="AlphaFoldDB" id="A0A8A4TL50"/>
<feature type="domain" description="Core-binding (CB)" evidence="4">
    <location>
        <begin position="3"/>
        <end position="86"/>
    </location>
</feature>
<evidence type="ECO:0000256" key="1">
    <source>
        <dbReference type="ARBA" id="ARBA00022908"/>
    </source>
</evidence>
<dbReference type="KEGG" id="scor:J3U87_34520"/>
<proteinExistence type="predicted"/>
<evidence type="ECO:0000256" key="3">
    <source>
        <dbReference type="PROSITE-ProRule" id="PRU01248"/>
    </source>
</evidence>
<dbReference type="PROSITE" id="PS51900">
    <property type="entry name" value="CB"/>
    <property type="match status" value="1"/>
</dbReference>